<dbReference type="PANTHER" id="PTHR14859">
    <property type="entry name" value="CALCOFLUOR WHITE HYPERSENSITIVE PROTEIN PRECURSOR"/>
    <property type="match status" value="1"/>
</dbReference>
<keyword evidence="3" id="KW-1185">Reference proteome</keyword>
<accession>A0ABT1SKK3</accession>
<dbReference type="PANTHER" id="PTHR14859:SF15">
    <property type="entry name" value="ENDONUCLEASE_EXONUCLEASE_PHOSPHATASE DOMAIN-CONTAINING PROTEIN"/>
    <property type="match status" value="1"/>
</dbReference>
<gene>
    <name evidence="2" type="ORF">NE663_05200</name>
</gene>
<feature type="domain" description="Endonuclease/exonuclease/phosphatase" evidence="1">
    <location>
        <begin position="48"/>
        <end position="255"/>
    </location>
</feature>
<evidence type="ECO:0000313" key="3">
    <source>
        <dbReference type="Proteomes" id="UP001524435"/>
    </source>
</evidence>
<dbReference type="InterPro" id="IPR051916">
    <property type="entry name" value="GPI-anchor_lipid_remodeler"/>
</dbReference>
<comment type="caution">
    <text evidence="2">The sequence shown here is derived from an EMBL/GenBank/DDBJ whole genome shotgun (WGS) entry which is preliminary data.</text>
</comment>
<dbReference type="Gene3D" id="3.60.10.10">
    <property type="entry name" value="Endonuclease/exonuclease/phosphatase"/>
    <property type="match status" value="1"/>
</dbReference>
<dbReference type="InterPro" id="IPR036691">
    <property type="entry name" value="Endo/exonu/phosph_ase_sf"/>
</dbReference>
<sequence>MKRKAVIGILIVIAAIVVFALWRHNSRNYNRVLGDKENIETPETIKIATYNIKTLNQGEDLHACVQDLKTAQADILVLQEVDESAFRSNEMEMVKELAAAADYPYYYFYETMWMVDGYYGLGLLSRYPILSVSSHSLPNELLKEPRILAGAKIQAGEEILSVYLTHLSYKERDVRWEQIDYLKEELQNERNTILMGDFNTFTADDFFTIDGYEQINNAAAPLLTFRDFGFPDNIFYADHFTLLDKGTLQSSFSDHNLLWCQLKIQPS</sequence>
<dbReference type="Proteomes" id="UP001524435">
    <property type="component" value="Unassembled WGS sequence"/>
</dbReference>
<name>A0ABT1SKK3_9FIRM</name>
<proteinExistence type="predicted"/>
<reference evidence="2 3" key="1">
    <citation type="submission" date="2022-06" db="EMBL/GenBank/DDBJ databases">
        <title>Isolation of gut microbiota from human fecal samples.</title>
        <authorList>
            <person name="Pamer E.G."/>
            <person name="Barat B."/>
            <person name="Waligurski E."/>
            <person name="Medina S."/>
            <person name="Paddock L."/>
            <person name="Mostad J."/>
        </authorList>
    </citation>
    <scope>NUCLEOTIDE SEQUENCE [LARGE SCALE GENOMIC DNA]</scope>
    <source>
        <strain evidence="2 3">DFI.6.1</strain>
    </source>
</reference>
<dbReference type="InterPro" id="IPR005135">
    <property type="entry name" value="Endo/exonuclease/phosphatase"/>
</dbReference>
<dbReference type="GO" id="GO:0004519">
    <property type="term" value="F:endonuclease activity"/>
    <property type="evidence" value="ECO:0007669"/>
    <property type="project" value="UniProtKB-KW"/>
</dbReference>
<evidence type="ECO:0000259" key="1">
    <source>
        <dbReference type="Pfam" id="PF03372"/>
    </source>
</evidence>
<organism evidence="2 3">
    <name type="scientific">Massilicoli timonensis</name>
    <dbReference type="NCBI Taxonomy" id="2015901"/>
    <lineage>
        <taxon>Bacteria</taxon>
        <taxon>Bacillati</taxon>
        <taxon>Bacillota</taxon>
        <taxon>Erysipelotrichia</taxon>
        <taxon>Erysipelotrichales</taxon>
        <taxon>Erysipelotrichaceae</taxon>
        <taxon>Massilicoli</taxon>
    </lineage>
</organism>
<keyword evidence="2" id="KW-0540">Nuclease</keyword>
<keyword evidence="2" id="KW-0378">Hydrolase</keyword>
<evidence type="ECO:0000313" key="2">
    <source>
        <dbReference type="EMBL" id="MCQ5121657.1"/>
    </source>
</evidence>
<dbReference type="SUPFAM" id="SSF56219">
    <property type="entry name" value="DNase I-like"/>
    <property type="match status" value="1"/>
</dbReference>
<dbReference type="EMBL" id="JANGCH010000005">
    <property type="protein sequence ID" value="MCQ5121657.1"/>
    <property type="molecule type" value="Genomic_DNA"/>
</dbReference>
<dbReference type="RefSeq" id="WP_256197616.1">
    <property type="nucleotide sequence ID" value="NZ_JANGCH010000005.1"/>
</dbReference>
<keyword evidence="2" id="KW-0255">Endonuclease</keyword>
<dbReference type="Pfam" id="PF03372">
    <property type="entry name" value="Exo_endo_phos"/>
    <property type="match status" value="1"/>
</dbReference>
<protein>
    <submittedName>
        <fullName evidence="2">Endonuclease/exonuclease/phosphatase family protein</fullName>
    </submittedName>
</protein>